<dbReference type="Gene3D" id="3.40.190.10">
    <property type="entry name" value="Periplasmic binding protein-like II"/>
    <property type="match status" value="1"/>
</dbReference>
<dbReference type="AlphaFoldDB" id="A0A833FIX1"/>
<dbReference type="SUPFAM" id="SSF46785">
    <property type="entry name" value="Winged helix' DNA-binding domain"/>
    <property type="match status" value="1"/>
</dbReference>
<proteinExistence type="inferred from homology"/>
<comment type="similarity">
    <text evidence="1">Belongs to the LysR transcriptional regulatory family.</text>
</comment>
<dbReference type="FunFam" id="1.10.10.10:FF:000001">
    <property type="entry name" value="LysR family transcriptional regulator"/>
    <property type="match status" value="1"/>
</dbReference>
<dbReference type="InterPro" id="IPR036390">
    <property type="entry name" value="WH_DNA-bd_sf"/>
</dbReference>
<name>A0A833FIX1_9FIRM</name>
<evidence type="ECO:0000259" key="5">
    <source>
        <dbReference type="PROSITE" id="PS50931"/>
    </source>
</evidence>
<keyword evidence="3" id="KW-0238">DNA-binding</keyword>
<dbReference type="PRINTS" id="PR00039">
    <property type="entry name" value="HTHLYSR"/>
</dbReference>
<dbReference type="InterPro" id="IPR000847">
    <property type="entry name" value="LysR_HTH_N"/>
</dbReference>
<keyword evidence="2" id="KW-0805">Transcription regulation</keyword>
<comment type="caution">
    <text evidence="6">The sequence shown here is derived from an EMBL/GenBank/DDBJ whole genome shotgun (WGS) entry which is preliminary data.</text>
</comment>
<evidence type="ECO:0000256" key="2">
    <source>
        <dbReference type="ARBA" id="ARBA00023015"/>
    </source>
</evidence>
<evidence type="ECO:0000256" key="1">
    <source>
        <dbReference type="ARBA" id="ARBA00009437"/>
    </source>
</evidence>
<dbReference type="Proteomes" id="UP000434554">
    <property type="component" value="Unassembled WGS sequence"/>
</dbReference>
<keyword evidence="4" id="KW-0804">Transcription</keyword>
<protein>
    <submittedName>
        <fullName evidence="6">LysR family transcriptional regulator</fullName>
    </submittedName>
</protein>
<evidence type="ECO:0000313" key="7">
    <source>
        <dbReference type="Proteomes" id="UP000434554"/>
    </source>
</evidence>
<evidence type="ECO:0000256" key="4">
    <source>
        <dbReference type="ARBA" id="ARBA00023163"/>
    </source>
</evidence>
<sequence length="148" mass="17155">MLNKLRYFLAVVKYHNFTEAAEVCHISQSAISQQIKALEQDLGVQLLSRQGRSFEMTAAGEMFYQRGLQLIADYERLCFDVKRLGTESENALHIGYLQDYTGNELQRAVAMFYETHRDIEIHVSAGTHEEIYEMLRDNTIQVAFNDQR</sequence>
<dbReference type="EMBL" id="WBKH01000010">
    <property type="protein sequence ID" value="KAB1477229.1"/>
    <property type="molecule type" value="Genomic_DNA"/>
</dbReference>
<dbReference type="PANTHER" id="PTHR30126:SF40">
    <property type="entry name" value="HTH-TYPE TRANSCRIPTIONAL REGULATOR GLTR"/>
    <property type="match status" value="1"/>
</dbReference>
<dbReference type="Gene3D" id="1.10.10.10">
    <property type="entry name" value="Winged helix-like DNA-binding domain superfamily/Winged helix DNA-binding domain"/>
    <property type="match status" value="1"/>
</dbReference>
<evidence type="ECO:0000313" key="6">
    <source>
        <dbReference type="EMBL" id="KAB1477229.1"/>
    </source>
</evidence>
<feature type="domain" description="HTH lysR-type" evidence="5">
    <location>
        <begin position="1"/>
        <end position="57"/>
    </location>
</feature>
<dbReference type="GO" id="GO:0003700">
    <property type="term" value="F:DNA-binding transcription factor activity"/>
    <property type="evidence" value="ECO:0007669"/>
    <property type="project" value="InterPro"/>
</dbReference>
<accession>A0A833FIX1</accession>
<reference evidence="6 7" key="1">
    <citation type="submission" date="2019-09" db="EMBL/GenBank/DDBJ databases">
        <title>Draft genome sequence of 3 type strains from the CCUG.</title>
        <authorList>
            <person name="Pineiro-Iglesias B."/>
            <person name="Tunovic T."/>
            <person name="Unosson C."/>
            <person name="Inganas E."/>
            <person name="Ohlen M."/>
            <person name="Cardew S."/>
            <person name="Jensie-Markopoulos S."/>
            <person name="Salva-Serra F."/>
            <person name="Jaen-Luchoro D."/>
            <person name="Karlsson R."/>
            <person name="Svensson-Stadler L."/>
            <person name="Chun J."/>
            <person name="Moore E."/>
        </authorList>
    </citation>
    <scope>NUCLEOTIDE SEQUENCE [LARGE SCALE GENOMIC DNA]</scope>
    <source>
        <strain evidence="6 7">CCUG 65427</strain>
    </source>
</reference>
<dbReference type="InterPro" id="IPR036388">
    <property type="entry name" value="WH-like_DNA-bd_sf"/>
</dbReference>
<dbReference type="Pfam" id="PF00126">
    <property type="entry name" value="HTH_1"/>
    <property type="match status" value="1"/>
</dbReference>
<dbReference type="GO" id="GO:0000976">
    <property type="term" value="F:transcription cis-regulatory region binding"/>
    <property type="evidence" value="ECO:0007669"/>
    <property type="project" value="TreeGrafter"/>
</dbReference>
<dbReference type="PROSITE" id="PS50931">
    <property type="entry name" value="HTH_LYSR"/>
    <property type="match status" value="1"/>
</dbReference>
<organism evidence="6 7">
    <name type="scientific">Veillonella seminalis</name>
    <dbReference type="NCBI Taxonomy" id="1502943"/>
    <lineage>
        <taxon>Bacteria</taxon>
        <taxon>Bacillati</taxon>
        <taxon>Bacillota</taxon>
        <taxon>Negativicutes</taxon>
        <taxon>Veillonellales</taxon>
        <taxon>Veillonellaceae</taxon>
        <taxon>Veillonella</taxon>
    </lineage>
</organism>
<evidence type="ECO:0000256" key="3">
    <source>
        <dbReference type="ARBA" id="ARBA00023125"/>
    </source>
</evidence>
<dbReference type="PANTHER" id="PTHR30126">
    <property type="entry name" value="HTH-TYPE TRANSCRIPTIONAL REGULATOR"/>
    <property type="match status" value="1"/>
</dbReference>
<gene>
    <name evidence="6" type="ORF">F8R14_09560</name>
</gene>